<evidence type="ECO:0000256" key="3">
    <source>
        <dbReference type="ARBA" id="ARBA00022723"/>
    </source>
</evidence>
<keyword evidence="7" id="KW-0325">Glycoprotein</keyword>
<evidence type="ECO:0000256" key="5">
    <source>
        <dbReference type="ARBA" id="ARBA00022801"/>
    </source>
</evidence>
<dbReference type="AlphaFoldDB" id="A0A1Q9EAC6"/>
<dbReference type="InterPro" id="IPR011990">
    <property type="entry name" value="TPR-like_helical_dom_sf"/>
</dbReference>
<evidence type="ECO:0000256" key="7">
    <source>
        <dbReference type="ARBA" id="ARBA00023180"/>
    </source>
</evidence>
<keyword evidence="2" id="KW-0540">Nuclease</keyword>
<evidence type="ECO:0000256" key="6">
    <source>
        <dbReference type="ARBA" id="ARBA00023157"/>
    </source>
</evidence>
<organism evidence="8 9">
    <name type="scientific">Symbiodinium microadriaticum</name>
    <name type="common">Dinoflagellate</name>
    <name type="synonym">Zooxanthella microadriatica</name>
    <dbReference type="NCBI Taxonomy" id="2951"/>
    <lineage>
        <taxon>Eukaryota</taxon>
        <taxon>Sar</taxon>
        <taxon>Alveolata</taxon>
        <taxon>Dinophyceae</taxon>
        <taxon>Suessiales</taxon>
        <taxon>Symbiodiniaceae</taxon>
        <taxon>Symbiodinium</taxon>
    </lineage>
</organism>
<dbReference type="Gene3D" id="1.10.575.10">
    <property type="entry name" value="P1 Nuclease"/>
    <property type="match status" value="1"/>
</dbReference>
<dbReference type="SUPFAM" id="SSF48537">
    <property type="entry name" value="Phospholipase C/P1 nuclease"/>
    <property type="match status" value="1"/>
</dbReference>
<dbReference type="Pfam" id="PF02265">
    <property type="entry name" value="S1-P1_nuclease"/>
    <property type="match status" value="1"/>
</dbReference>
<evidence type="ECO:0000256" key="1">
    <source>
        <dbReference type="ARBA" id="ARBA00009547"/>
    </source>
</evidence>
<keyword evidence="9" id="KW-1185">Reference proteome</keyword>
<dbReference type="EMBL" id="LSRX01000212">
    <property type="protein sequence ID" value="OLQ04376.1"/>
    <property type="molecule type" value="Genomic_DNA"/>
</dbReference>
<proteinExistence type="inferred from homology"/>
<dbReference type="GO" id="GO:0006308">
    <property type="term" value="P:DNA catabolic process"/>
    <property type="evidence" value="ECO:0007669"/>
    <property type="project" value="InterPro"/>
</dbReference>
<dbReference type="OrthoDB" id="441446at2759"/>
<name>A0A1Q9EAC6_SYMMI</name>
<reference evidence="8 9" key="1">
    <citation type="submission" date="2016-02" db="EMBL/GenBank/DDBJ databases">
        <title>Genome analysis of coral dinoflagellate symbionts highlights evolutionary adaptations to a symbiotic lifestyle.</title>
        <authorList>
            <person name="Aranda M."/>
            <person name="Li Y."/>
            <person name="Liew Y.J."/>
            <person name="Baumgarten S."/>
            <person name="Simakov O."/>
            <person name="Wilson M."/>
            <person name="Piel J."/>
            <person name="Ashoor H."/>
            <person name="Bougouffa S."/>
            <person name="Bajic V.B."/>
            <person name="Ryu T."/>
            <person name="Ravasi T."/>
            <person name="Bayer T."/>
            <person name="Micklem G."/>
            <person name="Kim H."/>
            <person name="Bhak J."/>
            <person name="Lajeunesse T.C."/>
            <person name="Voolstra C.R."/>
        </authorList>
    </citation>
    <scope>NUCLEOTIDE SEQUENCE [LARGE SCALE GENOMIC DNA]</scope>
    <source>
        <strain evidence="8 9">CCMP2467</strain>
    </source>
</reference>
<evidence type="ECO:0000256" key="4">
    <source>
        <dbReference type="ARBA" id="ARBA00022759"/>
    </source>
</evidence>
<keyword evidence="5" id="KW-0378">Hydrolase</keyword>
<dbReference type="InterPro" id="IPR008947">
    <property type="entry name" value="PLipase_C/P1_nuclease_dom_sf"/>
</dbReference>
<comment type="similarity">
    <text evidence="1">Belongs to the nuclease type I family.</text>
</comment>
<evidence type="ECO:0000313" key="8">
    <source>
        <dbReference type="EMBL" id="OLQ04376.1"/>
    </source>
</evidence>
<gene>
    <name evidence="8" type="ORF">AK812_SmicGene12528</name>
</gene>
<accession>A0A1Q9EAC6</accession>
<keyword evidence="3" id="KW-0479">Metal-binding</keyword>
<keyword evidence="4" id="KW-0255">Endonuclease</keyword>
<dbReference type="Proteomes" id="UP000186817">
    <property type="component" value="Unassembled WGS sequence"/>
</dbReference>
<dbReference type="Gene3D" id="1.25.40.10">
    <property type="entry name" value="Tetratricopeptide repeat domain"/>
    <property type="match status" value="1"/>
</dbReference>
<comment type="caution">
    <text evidence="8">The sequence shown here is derived from an EMBL/GenBank/DDBJ whole genome shotgun (WGS) entry which is preliminary data.</text>
</comment>
<evidence type="ECO:0000256" key="2">
    <source>
        <dbReference type="ARBA" id="ARBA00022722"/>
    </source>
</evidence>
<dbReference type="GO" id="GO:0004519">
    <property type="term" value="F:endonuclease activity"/>
    <property type="evidence" value="ECO:0007669"/>
    <property type="project" value="UniProtKB-KW"/>
</dbReference>
<dbReference type="GO" id="GO:0003676">
    <property type="term" value="F:nucleic acid binding"/>
    <property type="evidence" value="ECO:0007669"/>
    <property type="project" value="InterPro"/>
</dbReference>
<evidence type="ECO:0008006" key="10">
    <source>
        <dbReference type="Google" id="ProtNLM"/>
    </source>
</evidence>
<evidence type="ECO:0000313" key="9">
    <source>
        <dbReference type="Proteomes" id="UP000186817"/>
    </source>
</evidence>
<protein>
    <recommendedName>
        <fullName evidence="10">Pentatricopeptide repeat-containing protein, chloroplastic</fullName>
    </recommendedName>
</protein>
<dbReference type="InterPro" id="IPR003154">
    <property type="entry name" value="S1/P1nuclease"/>
</dbReference>
<dbReference type="GO" id="GO:0016788">
    <property type="term" value="F:hydrolase activity, acting on ester bonds"/>
    <property type="evidence" value="ECO:0007669"/>
    <property type="project" value="InterPro"/>
</dbReference>
<keyword evidence="6" id="KW-1015">Disulfide bond</keyword>
<sequence length="747" mass="82758">MGTVHSIIQQQSRMASGKVERFWTDLKANPELSGYAEMLTSPEDELRWLAIFLGDMHQPLHWLRGEHDYGRNLTVIHNGKEHSLFDFWEQELPLLFHMHNFQAAASRLKREQKLEPFNVHPSDVFAEWGRELSALACREIYALPELTGSSGVALRLNEEILQRWRALYEDLVLKAGFRLARTMRELLTHRKHAAGQQHGRGLHRPRRHAARHFAKNAVIAVPTVAALLLFFRFDFRGGVLALQKHLKTCGELCFTSPDVVTFSAVLTATAHGQLSRWTQVLDDMVRMTSKFTLKPDIIVYAAVCNAFEKAERWRQTSRLLSALHHHSCEPDRALWNSDCFVAEVMTVAMVQELQNIQGWLAESARQAQLVLLLNGWIEERNVCKDFWHESYHTLMMRGDKHFTGIAHATGRDCIAKVTDGHVQLSADKAHRRQWRDTLQIIREQLVTSAQVADAVAATAALQAATTGTRWSLALVLARPADADLPFYQAKLQAMQGQKEVVPDMDSMAGLLRAAGRRLAGMAAPALDLGMEVEAIEVLHGQGHLTEDLLAASRRLLAPASSALARLRSCSDDTAASTLQRQWGLGSVLSDEVLQTTDGSERCRHLGASRRWLAGARHQARACVSAAEDVSEPAPPSRFGSSSEPAGHRGNILALLPPFFCASELSYIPCIMFRFAALMLPFALAEPCAPDDAICRDSAANAQNSLQPGQIGTDALLAGGWQPPAAGVRIGNWAVPGKVSYLGDREAN</sequence>
<dbReference type="GO" id="GO:0046872">
    <property type="term" value="F:metal ion binding"/>
    <property type="evidence" value="ECO:0007669"/>
    <property type="project" value="UniProtKB-KW"/>
</dbReference>